<accession>A0A2H0VD64</accession>
<name>A0A2H0VD64_9BACT</name>
<keyword evidence="1" id="KW-0812">Transmembrane</keyword>
<dbReference type="AlphaFoldDB" id="A0A2H0VD64"/>
<evidence type="ECO:0000313" key="2">
    <source>
        <dbReference type="EMBL" id="PIR97042.1"/>
    </source>
</evidence>
<feature type="transmembrane region" description="Helical" evidence="1">
    <location>
        <begin position="31"/>
        <end position="55"/>
    </location>
</feature>
<gene>
    <name evidence="2" type="ORF">COT91_03425</name>
</gene>
<organism evidence="2 3">
    <name type="scientific">Candidatus Doudnabacteria bacterium CG10_big_fil_rev_8_21_14_0_10_41_10</name>
    <dbReference type="NCBI Taxonomy" id="1974551"/>
    <lineage>
        <taxon>Bacteria</taxon>
        <taxon>Candidatus Doudnaibacteriota</taxon>
    </lineage>
</organism>
<protein>
    <submittedName>
        <fullName evidence="2">Uncharacterized protein</fullName>
    </submittedName>
</protein>
<keyword evidence="1" id="KW-1133">Transmembrane helix</keyword>
<comment type="caution">
    <text evidence="2">The sequence shown here is derived from an EMBL/GenBank/DDBJ whole genome shotgun (WGS) entry which is preliminary data.</text>
</comment>
<evidence type="ECO:0000256" key="1">
    <source>
        <dbReference type="SAM" id="Phobius"/>
    </source>
</evidence>
<keyword evidence="1" id="KW-0472">Membrane</keyword>
<dbReference type="Proteomes" id="UP000230557">
    <property type="component" value="Unassembled WGS sequence"/>
</dbReference>
<sequence>MTEATSCKEPKQAPGWFIRIEDRIKRLPRPLTAVIVVGGASLFILVMLLFVGLFIYVGGKILIYVVEALISWENSILTGVM</sequence>
<evidence type="ECO:0000313" key="3">
    <source>
        <dbReference type="Proteomes" id="UP000230557"/>
    </source>
</evidence>
<proteinExistence type="predicted"/>
<reference evidence="3" key="1">
    <citation type="submission" date="2017-09" db="EMBL/GenBank/DDBJ databases">
        <title>Depth-based differentiation of microbial function through sediment-hosted aquifers and enrichment of novel symbionts in the deep terrestrial subsurface.</title>
        <authorList>
            <person name="Probst A.J."/>
            <person name="Ladd B."/>
            <person name="Jarett J.K."/>
            <person name="Geller-Mcgrath D.E."/>
            <person name="Sieber C.M.K."/>
            <person name="Emerson J.B."/>
            <person name="Anantharaman K."/>
            <person name="Thomas B.C."/>
            <person name="Malmstrom R."/>
            <person name="Stieglmeier M."/>
            <person name="Klingl A."/>
            <person name="Woyke T."/>
            <person name="Ryan C.M."/>
            <person name="Banfield J.F."/>
        </authorList>
    </citation>
    <scope>NUCLEOTIDE SEQUENCE [LARGE SCALE GENOMIC DNA]</scope>
</reference>
<dbReference type="EMBL" id="PFAJ01000046">
    <property type="protein sequence ID" value="PIR97042.1"/>
    <property type="molecule type" value="Genomic_DNA"/>
</dbReference>